<dbReference type="InterPro" id="IPR004381">
    <property type="entry name" value="Glycerate_kinase"/>
</dbReference>
<dbReference type="EMBL" id="JACRUL010000027">
    <property type="protein sequence ID" value="MBC5845070.1"/>
    <property type="molecule type" value="Genomic_DNA"/>
</dbReference>
<name>A0A923N1I8_9FLAO</name>
<dbReference type="GO" id="GO:0008887">
    <property type="term" value="F:glycerate kinase activity"/>
    <property type="evidence" value="ECO:0007669"/>
    <property type="project" value="UniProtKB-UniRule"/>
</dbReference>
<proteinExistence type="inferred from homology"/>
<dbReference type="NCBIfam" id="TIGR00045">
    <property type="entry name" value="glycerate kinase"/>
    <property type="match status" value="1"/>
</dbReference>
<protein>
    <submittedName>
        <fullName evidence="5">Glycerate kinase</fullName>
    </submittedName>
</protein>
<keyword evidence="3 4" id="KW-0418">Kinase</keyword>
<evidence type="ECO:0000256" key="2">
    <source>
        <dbReference type="ARBA" id="ARBA00022679"/>
    </source>
</evidence>
<comment type="similarity">
    <text evidence="1 4">Belongs to the glycerate kinase type-1 family.</text>
</comment>
<dbReference type="RefSeq" id="WP_187019186.1">
    <property type="nucleotide sequence ID" value="NZ_JACRUK010000027.1"/>
</dbReference>
<dbReference type="AlphaFoldDB" id="A0A923N1I8"/>
<sequence>MRVVIAPDKFKGSLSAVAVCESIKSGIQQWDSTIETILHPLADGGEGTLDILQNYFDLKTVELVVKNPLFRDVTATYMVSSDTAFIEMSNASGLQLLQEHERDCLYTTTFGTGQLIEDAMEKGFEKIVLFIGGSATNDAGIGMATALGFEFYNKANERIEPIGKALIEIAKIEGSHRHEKLDKIQFTVVCDVKNPLYGPNGAAQVYAAQKGASAAAIALLDQGLRNFSDQVAAHLNKEVSTIEGAGAAGGLGAGAVCFLNATIKSGIDFVMEQTGFDTLLKKEIDFIITGEGSVDKQTIEGKVIKGISQRAIQNAIPFSIISGIVKDEALIRTNLHPHSISSIMELGVTTADAMANAAQHLESIACTVIKGFSAKQ</sequence>
<evidence type="ECO:0000313" key="5">
    <source>
        <dbReference type="EMBL" id="MBC5845070.1"/>
    </source>
</evidence>
<dbReference type="SUPFAM" id="SSF110738">
    <property type="entry name" value="Glycerate kinase I"/>
    <property type="match status" value="1"/>
</dbReference>
<accession>A0A923N1I8</accession>
<keyword evidence="2 4" id="KW-0808">Transferase</keyword>
<dbReference type="Proteomes" id="UP000641454">
    <property type="component" value="Unassembled WGS sequence"/>
</dbReference>
<dbReference type="GO" id="GO:0031388">
    <property type="term" value="P:organic acid phosphorylation"/>
    <property type="evidence" value="ECO:0007669"/>
    <property type="project" value="UniProtKB-UniRule"/>
</dbReference>
<evidence type="ECO:0000256" key="4">
    <source>
        <dbReference type="PIRNR" id="PIRNR006078"/>
    </source>
</evidence>
<reference evidence="5 6" key="1">
    <citation type="submission" date="2020-08" db="EMBL/GenBank/DDBJ databases">
        <title>Description of novel Flavobacterium F-392 isolate.</title>
        <authorList>
            <person name="Saticioglu I.B."/>
            <person name="Duman M."/>
            <person name="Altun S."/>
        </authorList>
    </citation>
    <scope>NUCLEOTIDE SEQUENCE [LARGE SCALE GENOMIC DNA]</scope>
    <source>
        <strain evidence="5 6">F-392</strain>
    </source>
</reference>
<dbReference type="PANTHER" id="PTHR21599">
    <property type="entry name" value="GLYCERATE KINASE"/>
    <property type="match status" value="1"/>
</dbReference>
<dbReference type="Gene3D" id="3.90.1510.10">
    <property type="entry name" value="Glycerate kinase, domain 2"/>
    <property type="match status" value="1"/>
</dbReference>
<keyword evidence="6" id="KW-1185">Reference proteome</keyword>
<dbReference type="PANTHER" id="PTHR21599:SF0">
    <property type="entry name" value="GLYCERATE KINASE"/>
    <property type="match status" value="1"/>
</dbReference>
<dbReference type="InterPro" id="IPR018197">
    <property type="entry name" value="Glycerate_kinase_RE-like"/>
</dbReference>
<dbReference type="InterPro" id="IPR036129">
    <property type="entry name" value="Glycerate_kinase_sf"/>
</dbReference>
<organism evidence="5 6">
    <name type="scientific">Flavobacterium muglaense</name>
    <dbReference type="NCBI Taxonomy" id="2764716"/>
    <lineage>
        <taxon>Bacteria</taxon>
        <taxon>Pseudomonadati</taxon>
        <taxon>Bacteroidota</taxon>
        <taxon>Flavobacteriia</taxon>
        <taxon>Flavobacteriales</taxon>
        <taxon>Flavobacteriaceae</taxon>
        <taxon>Flavobacterium</taxon>
    </lineage>
</organism>
<comment type="caution">
    <text evidence="5">The sequence shown here is derived from an EMBL/GenBank/DDBJ whole genome shotgun (WGS) entry which is preliminary data.</text>
</comment>
<evidence type="ECO:0000256" key="1">
    <source>
        <dbReference type="ARBA" id="ARBA00006284"/>
    </source>
</evidence>
<dbReference type="Pfam" id="PF02595">
    <property type="entry name" value="Gly_kinase"/>
    <property type="match status" value="1"/>
</dbReference>
<evidence type="ECO:0000313" key="6">
    <source>
        <dbReference type="Proteomes" id="UP000641454"/>
    </source>
</evidence>
<evidence type="ECO:0000256" key="3">
    <source>
        <dbReference type="ARBA" id="ARBA00022777"/>
    </source>
</evidence>
<dbReference type="InterPro" id="IPR018193">
    <property type="entry name" value="Glyc_kinase_flavodox-like_fold"/>
</dbReference>
<dbReference type="Gene3D" id="3.40.50.10350">
    <property type="entry name" value="Glycerate kinase, domain 1"/>
    <property type="match status" value="1"/>
</dbReference>
<gene>
    <name evidence="5" type="ORF">H8R25_11540</name>
</gene>
<dbReference type="PIRSF" id="PIRSF006078">
    <property type="entry name" value="GlxK"/>
    <property type="match status" value="1"/>
</dbReference>